<organism evidence="3 4">
    <name type="scientific">Iphiclides podalirius</name>
    <name type="common">scarce swallowtail</name>
    <dbReference type="NCBI Taxonomy" id="110791"/>
    <lineage>
        <taxon>Eukaryota</taxon>
        <taxon>Metazoa</taxon>
        <taxon>Ecdysozoa</taxon>
        <taxon>Arthropoda</taxon>
        <taxon>Hexapoda</taxon>
        <taxon>Insecta</taxon>
        <taxon>Pterygota</taxon>
        <taxon>Neoptera</taxon>
        <taxon>Endopterygota</taxon>
        <taxon>Lepidoptera</taxon>
        <taxon>Glossata</taxon>
        <taxon>Ditrysia</taxon>
        <taxon>Papilionoidea</taxon>
        <taxon>Papilionidae</taxon>
        <taxon>Papilioninae</taxon>
        <taxon>Iphiclides</taxon>
    </lineage>
</organism>
<dbReference type="Proteomes" id="UP000837857">
    <property type="component" value="Chromosome 30"/>
</dbReference>
<protein>
    <submittedName>
        <fullName evidence="3">Uncharacterized protein</fullName>
    </submittedName>
</protein>
<sequence>MHLFHLVLAGVFIGASANDYVGGEFDQLQSREESDPTQRRTTLQRVRSRPNEINDSDSIDDWVTEPRTPRSKPTRSTPEWLDPLNLTTPNPKAWQTSPSQVRDWSLDLKRALDKLAESVKELHTAVNDLTPTRSVVPLRGKLPRRRRDKRDVETTSRVPVETEGSANTSASDGGRGASDATTEAIQNGRRSGHDAQSSVVRDKLLSYLDEGFDEVRRKVDSLAAAKRRFSSVAPYRIGYIVANVDTLAVSVRNLRELARSSRLVWGERKILEVYDRLRISNTLLANLLDTLRLLMENK</sequence>
<feature type="region of interest" description="Disordered" evidence="1">
    <location>
        <begin position="137"/>
        <end position="197"/>
    </location>
</feature>
<evidence type="ECO:0000313" key="4">
    <source>
        <dbReference type="Proteomes" id="UP000837857"/>
    </source>
</evidence>
<feature type="compositionally biased region" description="Basic and acidic residues" evidence="1">
    <location>
        <begin position="29"/>
        <end position="38"/>
    </location>
</feature>
<feature type="chain" id="PRO_5047514118" evidence="2">
    <location>
        <begin position="18"/>
        <end position="298"/>
    </location>
</feature>
<name>A0ABN8ITS2_9NEOP</name>
<reference evidence="3" key="1">
    <citation type="submission" date="2022-03" db="EMBL/GenBank/DDBJ databases">
        <authorList>
            <person name="Martin H S."/>
        </authorList>
    </citation>
    <scope>NUCLEOTIDE SEQUENCE</scope>
</reference>
<evidence type="ECO:0000256" key="2">
    <source>
        <dbReference type="SAM" id="SignalP"/>
    </source>
</evidence>
<evidence type="ECO:0000313" key="3">
    <source>
        <dbReference type="EMBL" id="CAH2064907.1"/>
    </source>
</evidence>
<feature type="non-terminal residue" evidence="3">
    <location>
        <position position="1"/>
    </location>
</feature>
<feature type="signal peptide" evidence="2">
    <location>
        <begin position="1"/>
        <end position="17"/>
    </location>
</feature>
<feature type="region of interest" description="Disordered" evidence="1">
    <location>
        <begin position="27"/>
        <end position="99"/>
    </location>
</feature>
<keyword evidence="2" id="KW-0732">Signal</keyword>
<keyword evidence="4" id="KW-1185">Reference proteome</keyword>
<dbReference type="EMBL" id="OW152842">
    <property type="protein sequence ID" value="CAH2064907.1"/>
    <property type="molecule type" value="Genomic_DNA"/>
</dbReference>
<feature type="compositionally biased region" description="Polar residues" evidence="1">
    <location>
        <begin position="85"/>
        <end position="99"/>
    </location>
</feature>
<proteinExistence type="predicted"/>
<feature type="compositionally biased region" description="Acidic residues" evidence="1">
    <location>
        <begin position="54"/>
        <end position="63"/>
    </location>
</feature>
<gene>
    <name evidence="3" type="ORF">IPOD504_LOCUS12952</name>
</gene>
<evidence type="ECO:0000256" key="1">
    <source>
        <dbReference type="SAM" id="MobiDB-lite"/>
    </source>
</evidence>
<feature type="compositionally biased region" description="Polar residues" evidence="1">
    <location>
        <begin position="179"/>
        <end position="197"/>
    </location>
</feature>
<accession>A0ABN8ITS2</accession>